<proteinExistence type="predicted"/>
<dbReference type="RefSeq" id="WP_114661646.1">
    <property type="nucleotide sequence ID" value="NZ_CP031194.1"/>
</dbReference>
<keyword evidence="2" id="KW-0812">Transmembrane</keyword>
<dbReference type="SMART" id="SM00728">
    <property type="entry name" value="ChW"/>
    <property type="match status" value="1"/>
</dbReference>
<feature type="compositionally biased region" description="Pro residues" evidence="1">
    <location>
        <begin position="273"/>
        <end position="295"/>
    </location>
</feature>
<dbReference type="Pfam" id="PF07538">
    <property type="entry name" value="ChW"/>
    <property type="match status" value="1"/>
</dbReference>
<name>A0A345HU47_9ACTN</name>
<dbReference type="GO" id="GO:0016787">
    <property type="term" value="F:hydrolase activity"/>
    <property type="evidence" value="ECO:0007669"/>
    <property type="project" value="UniProtKB-KW"/>
</dbReference>
<dbReference type="InterPro" id="IPR006637">
    <property type="entry name" value="ChW"/>
</dbReference>
<accession>A0A345HU47</accession>
<protein>
    <submittedName>
        <fullName evidence="3">Hydrolase</fullName>
    </submittedName>
</protein>
<evidence type="ECO:0000313" key="3">
    <source>
        <dbReference type="EMBL" id="AXG80221.1"/>
    </source>
</evidence>
<feature type="region of interest" description="Disordered" evidence="1">
    <location>
        <begin position="260"/>
        <end position="330"/>
    </location>
</feature>
<evidence type="ECO:0000256" key="2">
    <source>
        <dbReference type="SAM" id="Phobius"/>
    </source>
</evidence>
<dbReference type="EMBL" id="CP031194">
    <property type="protein sequence ID" value="AXG80221.1"/>
    <property type="molecule type" value="Genomic_DNA"/>
</dbReference>
<sequence>MSLWTSLEPASAMVDPGGTTTVRLRLRNTGDVVDEYRFTPVGDLAPFIRVEPPALRLFPGTTGAVELTIAPPRSPDATAGPNPYGVRIVPTEYPEAAVVPEGNVTITAFTELRAELVPPTVKGRFRGRPRLAIDNLGNTKITASLSGSDNGDQLSYEINPANVQIEPGRAAFVDATLRPRETTWFGRKQQRPYTLGVQRSGEPRLDVEGTFVQRGVMPRWLATVLAGVVALAVGFVVLWIAHNPQVRSLAQPRTQSVAASALPSEPLESAPAAPAPPSEPAAPPVVESVPPPPSPSAVEKQSDGDGGDKEKKEKEKETEKSAEPQENTAAVAVNKLNAERPGRHICYRVYTSGAWQNPVCDGEMAGTTDQALPVEGINIAVSGIGVVGANGYLRDSGWEPEWKHADNGIDLYVGTVGQAKHLGVLVADVTAGSICITAHVHDEGWQETACSQPGGYISRGSESNALWLEAIRLTV</sequence>
<dbReference type="AlphaFoldDB" id="A0A345HU47"/>
<organism evidence="3 4">
    <name type="scientific">Streptomyces paludis</name>
    <dbReference type="NCBI Taxonomy" id="2282738"/>
    <lineage>
        <taxon>Bacteria</taxon>
        <taxon>Bacillati</taxon>
        <taxon>Actinomycetota</taxon>
        <taxon>Actinomycetes</taxon>
        <taxon>Kitasatosporales</taxon>
        <taxon>Streptomycetaceae</taxon>
        <taxon>Streptomyces</taxon>
    </lineage>
</organism>
<evidence type="ECO:0000256" key="1">
    <source>
        <dbReference type="SAM" id="MobiDB-lite"/>
    </source>
</evidence>
<reference evidence="4" key="1">
    <citation type="submission" date="2018-07" db="EMBL/GenBank/DDBJ databases">
        <authorList>
            <person name="Zhao J."/>
        </authorList>
    </citation>
    <scope>NUCLEOTIDE SEQUENCE [LARGE SCALE GENOMIC DNA]</scope>
    <source>
        <strain evidence="4">GSSD-12</strain>
    </source>
</reference>
<feature type="compositionally biased region" description="Low complexity" evidence="1">
    <location>
        <begin position="260"/>
        <end position="272"/>
    </location>
</feature>
<gene>
    <name evidence="3" type="ORF">DVK44_24045</name>
</gene>
<keyword evidence="2" id="KW-1133">Transmembrane helix</keyword>
<dbReference type="KEGG" id="spad:DVK44_24045"/>
<dbReference type="OrthoDB" id="3444343at2"/>
<dbReference type="Proteomes" id="UP000253868">
    <property type="component" value="Chromosome"/>
</dbReference>
<keyword evidence="3" id="KW-0378">Hydrolase</keyword>
<feature type="transmembrane region" description="Helical" evidence="2">
    <location>
        <begin position="220"/>
        <end position="241"/>
    </location>
</feature>
<keyword evidence="4" id="KW-1185">Reference proteome</keyword>
<evidence type="ECO:0000313" key="4">
    <source>
        <dbReference type="Proteomes" id="UP000253868"/>
    </source>
</evidence>
<feature type="compositionally biased region" description="Basic and acidic residues" evidence="1">
    <location>
        <begin position="300"/>
        <end position="323"/>
    </location>
</feature>
<keyword evidence="2" id="KW-0472">Membrane</keyword>